<dbReference type="PRINTS" id="PR00812">
    <property type="entry name" value="BCTERIALGSPF"/>
</dbReference>
<dbReference type="InterPro" id="IPR003004">
    <property type="entry name" value="GspF/PilC"/>
</dbReference>
<keyword evidence="5 7" id="KW-1133">Transmembrane helix</keyword>
<dbReference type="NCBIfam" id="NF041012">
    <property type="entry name" value="T4P_ComGB"/>
    <property type="match status" value="1"/>
</dbReference>
<reference evidence="10" key="1">
    <citation type="journal article" date="2019" name="Int. J. Syst. Evol. Microbiol.">
        <title>The Global Catalogue of Microorganisms (GCM) 10K type strain sequencing project: providing services to taxonomists for standard genome sequencing and annotation.</title>
        <authorList>
            <consortium name="The Broad Institute Genomics Platform"/>
            <consortium name="The Broad Institute Genome Sequencing Center for Infectious Disease"/>
            <person name="Wu L."/>
            <person name="Ma J."/>
        </authorList>
    </citation>
    <scope>NUCLEOTIDE SEQUENCE [LARGE SCALE GENOMIC DNA]</scope>
    <source>
        <strain evidence="10">JCM 12165</strain>
    </source>
</reference>
<keyword evidence="10" id="KW-1185">Reference proteome</keyword>
<evidence type="ECO:0000256" key="2">
    <source>
        <dbReference type="ARBA" id="ARBA00005745"/>
    </source>
</evidence>
<dbReference type="RefSeq" id="WP_377910690.1">
    <property type="nucleotide sequence ID" value="NZ_JBHSGK010000021.1"/>
</dbReference>
<dbReference type="InterPro" id="IPR042094">
    <property type="entry name" value="T2SS_GspF_sf"/>
</dbReference>
<evidence type="ECO:0000313" key="9">
    <source>
        <dbReference type="EMBL" id="MFC4738102.1"/>
    </source>
</evidence>
<evidence type="ECO:0000256" key="6">
    <source>
        <dbReference type="ARBA" id="ARBA00023136"/>
    </source>
</evidence>
<feature type="domain" description="Type II secretion system protein GspF" evidence="8">
    <location>
        <begin position="21"/>
        <end position="136"/>
    </location>
</feature>
<evidence type="ECO:0000256" key="3">
    <source>
        <dbReference type="ARBA" id="ARBA00022475"/>
    </source>
</evidence>
<dbReference type="PANTHER" id="PTHR30012:SF0">
    <property type="entry name" value="TYPE II SECRETION SYSTEM PROTEIN F-RELATED"/>
    <property type="match status" value="1"/>
</dbReference>
<dbReference type="Gene3D" id="1.20.81.30">
    <property type="entry name" value="Type II secretion system (T2SS), domain F"/>
    <property type="match status" value="2"/>
</dbReference>
<evidence type="ECO:0000256" key="7">
    <source>
        <dbReference type="SAM" id="Phobius"/>
    </source>
</evidence>
<keyword evidence="3" id="KW-1003">Cell membrane</keyword>
<gene>
    <name evidence="9" type="primary">comGB</name>
    <name evidence="9" type="ORF">ACFO4L_16125</name>
</gene>
<evidence type="ECO:0000313" key="10">
    <source>
        <dbReference type="Proteomes" id="UP001595896"/>
    </source>
</evidence>
<dbReference type="InterPro" id="IPR018076">
    <property type="entry name" value="T2SS_GspF_dom"/>
</dbReference>
<name>A0ABV9NXM9_9BACI</name>
<comment type="subcellular location">
    <subcellularLocation>
        <location evidence="1">Cell membrane</location>
        <topology evidence="1">Multi-pass membrane protein</topology>
    </subcellularLocation>
</comment>
<comment type="similarity">
    <text evidence="2">Belongs to the GSP F family.</text>
</comment>
<dbReference type="PANTHER" id="PTHR30012">
    <property type="entry name" value="GENERAL SECRETION PATHWAY PROTEIN"/>
    <property type="match status" value="1"/>
</dbReference>
<keyword evidence="4 7" id="KW-0812">Transmembrane</keyword>
<evidence type="ECO:0000256" key="1">
    <source>
        <dbReference type="ARBA" id="ARBA00004651"/>
    </source>
</evidence>
<comment type="caution">
    <text evidence="9">The sequence shown here is derived from an EMBL/GenBank/DDBJ whole genome shotgun (WGS) entry which is preliminary data.</text>
</comment>
<evidence type="ECO:0000256" key="5">
    <source>
        <dbReference type="ARBA" id="ARBA00022989"/>
    </source>
</evidence>
<dbReference type="Proteomes" id="UP001595896">
    <property type="component" value="Unassembled WGS sequence"/>
</dbReference>
<evidence type="ECO:0000259" key="8">
    <source>
        <dbReference type="Pfam" id="PF00482"/>
    </source>
</evidence>
<feature type="transmembrane region" description="Helical" evidence="7">
    <location>
        <begin position="112"/>
        <end position="135"/>
    </location>
</feature>
<dbReference type="EMBL" id="JBHSGK010000021">
    <property type="protein sequence ID" value="MFC4738102.1"/>
    <property type="molecule type" value="Genomic_DNA"/>
</dbReference>
<keyword evidence="6 7" id="KW-0472">Membrane</keyword>
<feature type="transmembrane region" description="Helical" evidence="7">
    <location>
        <begin position="155"/>
        <end position="182"/>
    </location>
</feature>
<feature type="transmembrane region" description="Helical" evidence="7">
    <location>
        <begin position="316"/>
        <end position="339"/>
    </location>
</feature>
<feature type="domain" description="Type II secretion system protein GspF" evidence="8">
    <location>
        <begin position="213"/>
        <end position="334"/>
    </location>
</feature>
<accession>A0ABV9NXM9</accession>
<evidence type="ECO:0000256" key="4">
    <source>
        <dbReference type="ARBA" id="ARBA00022692"/>
    </source>
</evidence>
<sequence>MKKRSGFRNDMERGRMLLGISELLREGYMLTDAIGLYGSFLSGRAKAWLEDAEEQLHQGELFSEQLSEAGFTGEIVSYLKMMELHGSFQNGMENSGRLLVKRAEMQKEVRNVLYYPIVLIAAVVVLGIVLMEGILPQFEQFFAAMGSELPVYTKVLLFLIEWVRIPFILVFSVALLLTGIWFQRLPVSRKIQLLLKLPGLRTYVKQLLTYFLCAQTGPLLRGGMSLQESLLTLEEDAEIRFFQGEAASLREGLTSGRPMTELIAERSYYVPQLGNVWTFGESRGKLGEELEAFANYMMQQIQLQTGNMIRIIQPAVFILVGTVVMILFLSMMMPVFSIMESF</sequence>
<dbReference type="Pfam" id="PF00482">
    <property type="entry name" value="T2SSF"/>
    <property type="match status" value="2"/>
</dbReference>
<proteinExistence type="inferred from homology"/>
<organism evidence="9 10">
    <name type="scientific">Bacillus daqingensis</name>
    <dbReference type="NCBI Taxonomy" id="872396"/>
    <lineage>
        <taxon>Bacteria</taxon>
        <taxon>Bacillati</taxon>
        <taxon>Bacillota</taxon>
        <taxon>Bacilli</taxon>
        <taxon>Bacillales</taxon>
        <taxon>Bacillaceae</taxon>
        <taxon>Bacillus</taxon>
    </lineage>
</organism>
<dbReference type="InterPro" id="IPR047692">
    <property type="entry name" value="T4P_ComGB"/>
</dbReference>
<protein>
    <submittedName>
        <fullName evidence="9">Competence type IV pilus assembly protein ComGB</fullName>
    </submittedName>
</protein>